<gene>
    <name evidence="3" type="ORF">CPT03_01665</name>
</gene>
<reference evidence="3 4" key="1">
    <citation type="submission" date="2017-10" db="EMBL/GenBank/DDBJ databases">
        <title>Whole genome of Pedobacter ginsengisoli T01R-27 isolated from tomato rhizosphere.</title>
        <authorList>
            <person name="Weon H.-Y."/>
            <person name="Lee S.A."/>
            <person name="Sang M.K."/>
            <person name="Song J."/>
        </authorList>
    </citation>
    <scope>NUCLEOTIDE SEQUENCE [LARGE SCALE GENOMIC DNA]</scope>
    <source>
        <strain evidence="3 4">T01R-27</strain>
    </source>
</reference>
<dbReference type="Proteomes" id="UP000223749">
    <property type="component" value="Chromosome"/>
</dbReference>
<organism evidence="3 4">
    <name type="scientific">Pedobacter ginsengisoli</name>
    <dbReference type="NCBI Taxonomy" id="363852"/>
    <lineage>
        <taxon>Bacteria</taxon>
        <taxon>Pseudomonadati</taxon>
        <taxon>Bacteroidota</taxon>
        <taxon>Sphingobacteriia</taxon>
        <taxon>Sphingobacteriales</taxon>
        <taxon>Sphingobacteriaceae</taxon>
        <taxon>Pedobacter</taxon>
    </lineage>
</organism>
<dbReference type="GO" id="GO:0016787">
    <property type="term" value="F:hydrolase activity"/>
    <property type="evidence" value="ECO:0007669"/>
    <property type="project" value="UniProtKB-KW"/>
</dbReference>
<keyword evidence="1" id="KW-0378">Hydrolase</keyword>
<dbReference type="PANTHER" id="PTHR47572:SF4">
    <property type="entry name" value="LACTONASE DRP35"/>
    <property type="match status" value="1"/>
</dbReference>
<dbReference type="EMBL" id="CP024091">
    <property type="protein sequence ID" value="ATP55260.1"/>
    <property type="molecule type" value="Genomic_DNA"/>
</dbReference>
<name>A0A2D1U0Y7_9SPHI</name>
<keyword evidence="4" id="KW-1185">Reference proteome</keyword>
<dbReference type="OrthoDB" id="241638at2"/>
<accession>A0A2D1U0Y7</accession>
<dbReference type="SUPFAM" id="SSF63829">
    <property type="entry name" value="Calcium-dependent phosphotriesterase"/>
    <property type="match status" value="1"/>
</dbReference>
<feature type="domain" description="SMP-30/Gluconolactonase/LRE-like region" evidence="2">
    <location>
        <begin position="70"/>
        <end position="328"/>
    </location>
</feature>
<evidence type="ECO:0000313" key="4">
    <source>
        <dbReference type="Proteomes" id="UP000223749"/>
    </source>
</evidence>
<dbReference type="InterPro" id="IPR051262">
    <property type="entry name" value="SMP-30/CGR1_Lactonase"/>
</dbReference>
<dbReference type="PANTHER" id="PTHR47572">
    <property type="entry name" value="LIPOPROTEIN-RELATED"/>
    <property type="match status" value="1"/>
</dbReference>
<evidence type="ECO:0000313" key="3">
    <source>
        <dbReference type="EMBL" id="ATP55260.1"/>
    </source>
</evidence>
<dbReference type="InterPro" id="IPR013658">
    <property type="entry name" value="SGL"/>
</dbReference>
<dbReference type="InterPro" id="IPR011042">
    <property type="entry name" value="6-blade_b-propeller_TolB-like"/>
</dbReference>
<dbReference type="Pfam" id="PF08450">
    <property type="entry name" value="SGL"/>
    <property type="match status" value="1"/>
</dbReference>
<sequence length="344" mass="38502">MLFLCQMMNQIKPCRPIFVFFIFFLSIPVLFAQPTKKEFNGKIEKLSKELDAIIKHDAKIEVIADGFGWVEGPLWIESRKMLLVSDVLNNTVYKWTPKKGKEVYLEYSGYTGTVPRTEELGSNGLALNHKGELLLCQHGDRRVARMNASLDNPKANYTTLANEYEGKKFDSPNDLVIKSNGDIYFTDPPYGLEKGVNNPSKAAPYQGVYRISKNGEVTLLVDSISRPNGIAFFPDEKSLLIANSDGEKPYLYLYDLDKDGLLVNGRIFQNDRGTDGIKIDKQGNVFTTGQGGVWIYNKKGVLLGKIKIEGSTSNCAFADNYKTLFITADNNLLKVDLCPHCPKS</sequence>
<proteinExistence type="predicted"/>
<dbReference type="AlphaFoldDB" id="A0A2D1U0Y7"/>
<evidence type="ECO:0000256" key="1">
    <source>
        <dbReference type="ARBA" id="ARBA00022801"/>
    </source>
</evidence>
<dbReference type="KEGG" id="pgs:CPT03_01665"/>
<protein>
    <submittedName>
        <fullName evidence="3">Gluconolactonase</fullName>
    </submittedName>
</protein>
<evidence type="ECO:0000259" key="2">
    <source>
        <dbReference type="Pfam" id="PF08450"/>
    </source>
</evidence>
<dbReference type="Gene3D" id="2.120.10.30">
    <property type="entry name" value="TolB, C-terminal domain"/>
    <property type="match status" value="1"/>
</dbReference>